<evidence type="ECO:0000313" key="1">
    <source>
        <dbReference type="EMBL" id="MBD4336953.1"/>
    </source>
</evidence>
<reference evidence="1" key="1">
    <citation type="submission" date="2020-01" db="EMBL/GenBank/DDBJ databases">
        <authorList>
            <person name="Richard D."/>
        </authorList>
    </citation>
    <scope>NUCLEOTIDE SEQUENCE</scope>
    <source>
        <strain evidence="1">JP541</strain>
    </source>
</reference>
<accession>A0A8I0HAR1</accession>
<organism evidence="1 2">
    <name type="scientific">Xanthomonas citri pv. citri</name>
    <dbReference type="NCBI Taxonomy" id="611301"/>
    <lineage>
        <taxon>Bacteria</taxon>
        <taxon>Pseudomonadati</taxon>
        <taxon>Pseudomonadota</taxon>
        <taxon>Gammaproteobacteria</taxon>
        <taxon>Lysobacterales</taxon>
        <taxon>Lysobacteraceae</taxon>
        <taxon>Xanthomonas</taxon>
    </lineage>
</organism>
<proteinExistence type="predicted"/>
<dbReference type="Proteomes" id="UP000653002">
    <property type="component" value="Unassembled WGS sequence"/>
</dbReference>
<dbReference type="EMBL" id="JAABFR010001010">
    <property type="protein sequence ID" value="MBD4336953.1"/>
    <property type="molecule type" value="Genomic_DNA"/>
</dbReference>
<gene>
    <name evidence="1" type="ORF">GUH15_12975</name>
</gene>
<sequence length="44" mass="5199">MDIRDFYNAYQHHTPGLLCSKREYAVLVPLIETEQGLCLLYEVR</sequence>
<dbReference type="AlphaFoldDB" id="A0A8I0HAR1"/>
<name>A0A8I0HAR1_XANCI</name>
<comment type="caution">
    <text evidence="1">The sequence shown here is derived from an EMBL/GenBank/DDBJ whole genome shotgun (WGS) entry which is preliminary data.</text>
</comment>
<evidence type="ECO:0000313" key="2">
    <source>
        <dbReference type="Proteomes" id="UP000653002"/>
    </source>
</evidence>
<protein>
    <submittedName>
        <fullName evidence="1">CoA pyrophosphatase</fullName>
    </submittedName>
</protein>
<feature type="non-terminal residue" evidence="1">
    <location>
        <position position="44"/>
    </location>
</feature>